<keyword evidence="1" id="KW-0472">Membrane</keyword>
<dbReference type="InterPro" id="IPR013491">
    <property type="entry name" value="Tape_meas_N"/>
</dbReference>
<dbReference type="RefSeq" id="WP_117545911.1">
    <property type="nucleotide sequence ID" value="NZ_JBKUNB010000015.1"/>
</dbReference>
<feature type="transmembrane region" description="Helical" evidence="1">
    <location>
        <begin position="332"/>
        <end position="354"/>
    </location>
</feature>
<name>A0A3E3HV89_9FIRM</name>
<keyword evidence="1" id="KW-1133">Transmembrane helix</keyword>
<reference evidence="3" key="1">
    <citation type="submission" date="2018-08" db="EMBL/GenBank/DDBJ databases">
        <title>A genome reference for cultivated species of the human gut microbiota.</title>
        <authorList>
            <person name="Zou Y."/>
            <person name="Xue W."/>
            <person name="Luo G."/>
        </authorList>
    </citation>
    <scope>NUCLEOTIDE SEQUENCE [LARGE SCALE GENOMIC DNA]</scope>
    <source>
        <strain evidence="3">TF05-5AC</strain>
    </source>
</reference>
<keyword evidence="4" id="KW-1185">Reference proteome</keyword>
<dbReference type="AlphaFoldDB" id="A0A3E3HV89"/>
<feature type="transmembrane region" description="Helical" evidence="1">
    <location>
        <begin position="360"/>
        <end position="383"/>
    </location>
</feature>
<gene>
    <name evidence="3" type="ORF">DXC51_28000</name>
</gene>
<feature type="domain" description="Tape measure protein N-terminal" evidence="2">
    <location>
        <begin position="97"/>
        <end position="283"/>
    </location>
</feature>
<dbReference type="GeneID" id="97990593"/>
<organism evidence="3 4">
    <name type="scientific">Eisenbergiella massiliensis</name>
    <dbReference type="NCBI Taxonomy" id="1720294"/>
    <lineage>
        <taxon>Bacteria</taxon>
        <taxon>Bacillati</taxon>
        <taxon>Bacillota</taxon>
        <taxon>Clostridia</taxon>
        <taxon>Lachnospirales</taxon>
        <taxon>Lachnospiraceae</taxon>
        <taxon>Eisenbergiella</taxon>
    </lineage>
</organism>
<evidence type="ECO:0000256" key="1">
    <source>
        <dbReference type="SAM" id="Phobius"/>
    </source>
</evidence>
<feature type="transmembrane region" description="Helical" evidence="1">
    <location>
        <begin position="395"/>
        <end position="416"/>
    </location>
</feature>
<evidence type="ECO:0000313" key="4">
    <source>
        <dbReference type="Proteomes" id="UP000260812"/>
    </source>
</evidence>
<protein>
    <recommendedName>
        <fullName evidence="2">Tape measure protein N-terminal domain-containing protein</fullName>
    </recommendedName>
</protein>
<comment type="caution">
    <text evidence="3">The sequence shown here is derived from an EMBL/GenBank/DDBJ whole genome shotgun (WGS) entry which is preliminary data.</text>
</comment>
<dbReference type="Pfam" id="PF20155">
    <property type="entry name" value="TMP_3"/>
    <property type="match status" value="1"/>
</dbReference>
<evidence type="ECO:0000313" key="3">
    <source>
        <dbReference type="EMBL" id="RGE55746.1"/>
    </source>
</evidence>
<feature type="transmembrane region" description="Helical" evidence="1">
    <location>
        <begin position="422"/>
        <end position="445"/>
    </location>
</feature>
<dbReference type="Proteomes" id="UP000260812">
    <property type="component" value="Unassembled WGS sequence"/>
</dbReference>
<dbReference type="NCBIfam" id="TIGR02675">
    <property type="entry name" value="tape_meas_nterm"/>
    <property type="match status" value="1"/>
</dbReference>
<evidence type="ECO:0000259" key="2">
    <source>
        <dbReference type="Pfam" id="PF20155"/>
    </source>
</evidence>
<accession>A0A3E3HV89</accession>
<dbReference type="EMBL" id="QVLV01000038">
    <property type="protein sequence ID" value="RGE55746.1"/>
    <property type="molecule type" value="Genomic_DNA"/>
</dbReference>
<proteinExistence type="predicted"/>
<keyword evidence="1" id="KW-0812">Transmembrane</keyword>
<sequence>MPTLSAMFKILDGGYSSALNKINSGMEKAIQSTLGASRGVDKVNTGLEKTGRAANTGAAGLVKVENMMESTQKRASSMNSTLKGLVGTLLSLGAAKKVMDMTDVYTNTNARLNMVNDGSQSQEELQQKIFAAADRSRGKYADMASAVAKMNLLAGDNFAGNDEAIQFTELLQKSLKVSGADTSEQQSAFLQLSQSMAAGKLQGDEFRSVMENAPMVADAIAKYMGKSKGELKELSSKGEITADIIKNALFSAADDINGKFESMPMTFADIWTQMGNHAMESFGGVFMQLNELLNSSGAQELLAAFGAGIDAVADGASWLISTITSGDPIVKTFFAAAIIMAGLWAAKMLVAAVASMAAVWPLMLIIGVIALVILGLTSMGVTYSQIFGTIGQGLGMIYAVGYNIVGNLWNIFVSFAEFLANIFTNPLAAIVNLFVNMATSVLGVIESIAKAIDTVFGSNLAGAVNGFSSKLQAWGDSFKDSNYISLDDMRMDTKNIMETGSDWGAKGSDMGAFIDDWDFQGKAADTSVASGAGIKAVPYGSLSNPATVKGKGKGGAIDVDMSDEDIQYLRDIAQRDYVAKISTNTLAPNVKIEFTGPITKEADVDAVAARMSEKMREEIANSAEGKY</sequence>